<dbReference type="Pfam" id="PF00149">
    <property type="entry name" value="Metallophos"/>
    <property type="match status" value="1"/>
</dbReference>
<dbReference type="GO" id="GO:0016787">
    <property type="term" value="F:hydrolase activity"/>
    <property type="evidence" value="ECO:0007669"/>
    <property type="project" value="InterPro"/>
</dbReference>
<dbReference type="InterPro" id="IPR004843">
    <property type="entry name" value="Calcineurin-like_PHP"/>
</dbReference>
<organism evidence="2">
    <name type="scientific">marine sediment metagenome</name>
    <dbReference type="NCBI Taxonomy" id="412755"/>
    <lineage>
        <taxon>unclassified sequences</taxon>
        <taxon>metagenomes</taxon>
        <taxon>ecological metagenomes</taxon>
    </lineage>
</organism>
<dbReference type="InterPro" id="IPR029052">
    <property type="entry name" value="Metallo-depent_PP-like"/>
</dbReference>
<comment type="caution">
    <text evidence="2">The sequence shown here is derived from an EMBL/GenBank/DDBJ whole genome shotgun (WGS) entry which is preliminary data.</text>
</comment>
<sequence length="309" mass="35069">MIISKKLDTVSIRLIVRILLTLFTAVTLVSCSGSSDDKVLPTDENSGGAQIDSAAITIFTVIGDVPYTIEQKEGLVNLIDAHNAKSKSEFVVHVGDIKPGGDVCDESVYEEVSGLLRKFESPTFIILGDNEFNDCDNPEDGLALWKTYFLNFNTNWNFPYVVENQEERPENFAWVENRVLFLGLNLVGSSVHDQMEWDNRLADDAEWIEQQFELQKDNIEVAVLFGHANMTELNPEKFEPFTNRFRKASVVLDKPVLYMQGDGHFWFENKPWPEQNIVRVQIEGGANAVQVTVNPNLENPFNFDREFLN</sequence>
<proteinExistence type="predicted"/>
<reference evidence="2" key="1">
    <citation type="journal article" date="2015" name="Nature">
        <title>Complex archaea that bridge the gap between prokaryotes and eukaryotes.</title>
        <authorList>
            <person name="Spang A."/>
            <person name="Saw J.H."/>
            <person name="Jorgensen S.L."/>
            <person name="Zaremba-Niedzwiedzka K."/>
            <person name="Martijn J."/>
            <person name="Lind A.E."/>
            <person name="van Eijk R."/>
            <person name="Schleper C."/>
            <person name="Guy L."/>
            <person name="Ettema T.J."/>
        </authorList>
    </citation>
    <scope>NUCLEOTIDE SEQUENCE</scope>
</reference>
<feature type="domain" description="Calcineurin-like phosphoesterase" evidence="1">
    <location>
        <begin position="59"/>
        <end position="245"/>
    </location>
</feature>
<dbReference type="PROSITE" id="PS51257">
    <property type="entry name" value="PROKAR_LIPOPROTEIN"/>
    <property type="match status" value="1"/>
</dbReference>
<dbReference type="Gene3D" id="3.60.21.10">
    <property type="match status" value="1"/>
</dbReference>
<dbReference type="EMBL" id="LAZR01004084">
    <property type="protein sequence ID" value="KKN11948.1"/>
    <property type="molecule type" value="Genomic_DNA"/>
</dbReference>
<evidence type="ECO:0000259" key="1">
    <source>
        <dbReference type="Pfam" id="PF00149"/>
    </source>
</evidence>
<name>A0A0F9R3A0_9ZZZZ</name>
<dbReference type="AlphaFoldDB" id="A0A0F9R3A0"/>
<evidence type="ECO:0000313" key="2">
    <source>
        <dbReference type="EMBL" id="KKN11948.1"/>
    </source>
</evidence>
<gene>
    <name evidence="2" type="ORF">LCGC14_1021430</name>
</gene>
<accession>A0A0F9R3A0</accession>
<protein>
    <recommendedName>
        <fullName evidence="1">Calcineurin-like phosphoesterase domain-containing protein</fullName>
    </recommendedName>
</protein>
<dbReference type="SUPFAM" id="SSF56300">
    <property type="entry name" value="Metallo-dependent phosphatases"/>
    <property type="match status" value="1"/>
</dbReference>